<dbReference type="PIRSF" id="PIRSF006113">
    <property type="entry name" value="PTP_synth"/>
    <property type="match status" value="1"/>
</dbReference>
<accession>A0A1L8D4X2</accession>
<dbReference type="UniPathway" id="UPA00391"/>
<feature type="active site" description="Proton acceptor" evidence="6">
    <location>
        <position position="23"/>
    </location>
</feature>
<dbReference type="PANTHER" id="PTHR12589:SF8">
    <property type="entry name" value="6-CARBOXY-5,6,7,8-TETRAHYDROPTERIN SYNTHASE"/>
    <property type="match status" value="1"/>
</dbReference>
<evidence type="ECO:0000256" key="4">
    <source>
        <dbReference type="ARBA" id="ARBA00048807"/>
    </source>
</evidence>
<feature type="active site" description="Charge relay system" evidence="6">
    <location>
        <position position="67"/>
    </location>
</feature>
<dbReference type="PANTHER" id="PTHR12589">
    <property type="entry name" value="PYRUVOYL TETRAHYDROBIOPTERIN SYNTHASE"/>
    <property type="match status" value="1"/>
</dbReference>
<gene>
    <name evidence="8" type="ORF">ciss_20540</name>
</gene>
<comment type="similarity">
    <text evidence="2 5">Belongs to the PTPS family. QueD subfamily.</text>
</comment>
<dbReference type="GO" id="GO:0070497">
    <property type="term" value="F:6-carboxytetrahydropterin synthase activity"/>
    <property type="evidence" value="ECO:0007669"/>
    <property type="project" value="UniProtKB-EC"/>
</dbReference>
<name>A0A1L8D4X2_9THEO</name>
<keyword evidence="5 7" id="KW-0479">Metal-binding</keyword>
<feature type="binding site" evidence="7">
    <location>
        <position position="14"/>
    </location>
    <ligand>
        <name>Zn(2+)</name>
        <dbReference type="ChEBI" id="CHEBI:29105"/>
    </ligand>
</feature>
<dbReference type="InterPro" id="IPR007115">
    <property type="entry name" value="6-PTP_synth/QueD"/>
</dbReference>
<dbReference type="GO" id="GO:0046872">
    <property type="term" value="F:metal ion binding"/>
    <property type="evidence" value="ECO:0007669"/>
    <property type="project" value="UniProtKB-KW"/>
</dbReference>
<keyword evidence="5 7" id="KW-0862">Zinc</keyword>
<protein>
    <recommendedName>
        <fullName evidence="3 5">6-carboxy-5,6,7,8-tetrahydropterin synthase</fullName>
        <ecNumber evidence="5">4.-.-.-</ecNumber>
    </recommendedName>
</protein>
<dbReference type="NCBIfam" id="TIGR03367">
    <property type="entry name" value="queuosine_QueD"/>
    <property type="match status" value="1"/>
</dbReference>
<keyword evidence="9" id="KW-1185">Reference proteome</keyword>
<evidence type="ECO:0000256" key="7">
    <source>
        <dbReference type="PIRSR" id="PIRSR006113-2"/>
    </source>
</evidence>
<dbReference type="Proteomes" id="UP000187338">
    <property type="component" value="Unassembled WGS sequence"/>
</dbReference>
<dbReference type="STRING" id="661089.ciss_20540"/>
<dbReference type="RefSeq" id="WP_075866290.1">
    <property type="nucleotide sequence ID" value="NZ_BDJL01000132.1"/>
</dbReference>
<evidence type="ECO:0000256" key="2">
    <source>
        <dbReference type="ARBA" id="ARBA00008900"/>
    </source>
</evidence>
<evidence type="ECO:0000256" key="5">
    <source>
        <dbReference type="PIRNR" id="PIRNR006113"/>
    </source>
</evidence>
<keyword evidence="5" id="KW-0456">Lyase</keyword>
<comment type="cofactor">
    <cofactor evidence="5 7">
        <name>Zn(2+)</name>
        <dbReference type="ChEBI" id="CHEBI:29105"/>
    </cofactor>
    <text evidence="5 7">Binds 1 zinc ion per subunit.</text>
</comment>
<dbReference type="OrthoDB" id="9804698at2"/>
<keyword evidence="5" id="KW-0671">Queuosine biosynthesis</keyword>
<evidence type="ECO:0000256" key="3">
    <source>
        <dbReference type="ARBA" id="ARBA00018141"/>
    </source>
</evidence>
<dbReference type="GO" id="GO:0008616">
    <property type="term" value="P:tRNA queuosine(34) biosynthetic process"/>
    <property type="evidence" value="ECO:0007669"/>
    <property type="project" value="UniProtKB-KW"/>
</dbReference>
<feature type="binding site" evidence="7">
    <location>
        <position position="27"/>
    </location>
    <ligand>
        <name>Zn(2+)</name>
        <dbReference type="ChEBI" id="CHEBI:29105"/>
    </ligand>
</feature>
<comment type="catalytic activity">
    <reaction evidence="4 5">
        <text>7,8-dihydroneopterin 3'-triphosphate + H2O = 6-carboxy-5,6,7,8-tetrahydropterin + triphosphate + acetaldehyde + 2 H(+)</text>
        <dbReference type="Rhea" id="RHEA:27966"/>
        <dbReference type="ChEBI" id="CHEBI:15343"/>
        <dbReference type="ChEBI" id="CHEBI:15377"/>
        <dbReference type="ChEBI" id="CHEBI:15378"/>
        <dbReference type="ChEBI" id="CHEBI:18036"/>
        <dbReference type="ChEBI" id="CHEBI:58462"/>
        <dbReference type="ChEBI" id="CHEBI:61032"/>
        <dbReference type="EC" id="4.1.2.50"/>
    </reaction>
</comment>
<evidence type="ECO:0000256" key="6">
    <source>
        <dbReference type="PIRSR" id="PIRSR006113-1"/>
    </source>
</evidence>
<sequence>MFKISVSTTFDAAHFLKDYDGKCANLHGHTWRVEAEVEGQTTNDLGLLIDFGMIKDYLKDITSRLDHKLLNDVLQDNPTAENIARYIFKELKAKLVVYPEIKLCAVKVWESPNNAATYLE</sequence>
<dbReference type="Gene3D" id="3.30.479.10">
    <property type="entry name" value="6-pyruvoyl tetrahydropterin synthase/QueD"/>
    <property type="match status" value="1"/>
</dbReference>
<feature type="binding site" evidence="7">
    <location>
        <position position="29"/>
    </location>
    <ligand>
        <name>Zn(2+)</name>
        <dbReference type="ChEBI" id="CHEBI:29105"/>
    </ligand>
</feature>
<dbReference type="Pfam" id="PF01242">
    <property type="entry name" value="PTPS"/>
    <property type="match status" value="1"/>
</dbReference>
<reference evidence="9" key="1">
    <citation type="submission" date="2016-12" db="EMBL/GenBank/DDBJ databases">
        <title>Draft Genome Sequences od Carboxydothermus pertinax and islandicus, Hydrogenogenic Carboxydotrophic Bacteria.</title>
        <authorList>
            <person name="Fukuyama Y."/>
            <person name="Ohmae K."/>
            <person name="Yoneda Y."/>
            <person name="Yoshida T."/>
            <person name="Sako Y."/>
        </authorList>
    </citation>
    <scope>NUCLEOTIDE SEQUENCE [LARGE SCALE GENOMIC DNA]</scope>
    <source>
        <strain evidence="9">SET</strain>
    </source>
</reference>
<organism evidence="8 9">
    <name type="scientific">Carboxydothermus islandicus</name>
    <dbReference type="NCBI Taxonomy" id="661089"/>
    <lineage>
        <taxon>Bacteria</taxon>
        <taxon>Bacillati</taxon>
        <taxon>Bacillota</taxon>
        <taxon>Clostridia</taxon>
        <taxon>Thermoanaerobacterales</taxon>
        <taxon>Thermoanaerobacteraceae</taxon>
        <taxon>Carboxydothermus</taxon>
    </lineage>
</organism>
<comment type="pathway">
    <text evidence="1 5">Purine metabolism; 7-cyano-7-deazaguanine biosynthesis.</text>
</comment>
<dbReference type="EC" id="4.-.-.-" evidence="5"/>
<dbReference type="InterPro" id="IPR038418">
    <property type="entry name" value="6-PTP_synth/QueD_sf"/>
</dbReference>
<comment type="caution">
    <text evidence="8">The sequence shown here is derived from an EMBL/GenBank/DDBJ whole genome shotgun (WGS) entry which is preliminary data.</text>
</comment>
<evidence type="ECO:0000313" key="9">
    <source>
        <dbReference type="Proteomes" id="UP000187338"/>
    </source>
</evidence>
<dbReference type="EMBL" id="BDJL01000132">
    <property type="protein sequence ID" value="GAV26121.1"/>
    <property type="molecule type" value="Genomic_DNA"/>
</dbReference>
<evidence type="ECO:0000256" key="1">
    <source>
        <dbReference type="ARBA" id="ARBA00005061"/>
    </source>
</evidence>
<dbReference type="AlphaFoldDB" id="A0A1L8D4X2"/>
<proteinExistence type="inferred from homology"/>
<dbReference type="SUPFAM" id="SSF55620">
    <property type="entry name" value="Tetrahydrobiopterin biosynthesis enzymes-like"/>
    <property type="match status" value="1"/>
</dbReference>
<feature type="active site" description="Charge relay system" evidence="6">
    <location>
        <position position="110"/>
    </location>
</feature>
<evidence type="ECO:0000313" key="8">
    <source>
        <dbReference type="EMBL" id="GAV26121.1"/>
    </source>
</evidence>